<evidence type="ECO:0000256" key="7">
    <source>
        <dbReference type="RuleBase" id="RU003827"/>
    </source>
</evidence>
<feature type="signal peptide" evidence="9">
    <location>
        <begin position="1"/>
        <end position="28"/>
    </location>
</feature>
<dbReference type="AlphaFoldDB" id="A0A409XMR8"/>
<evidence type="ECO:0000313" key="12">
    <source>
        <dbReference type="Proteomes" id="UP000283269"/>
    </source>
</evidence>
<organism evidence="11 12">
    <name type="scientific">Psilocybe cyanescens</name>
    <dbReference type="NCBI Taxonomy" id="93625"/>
    <lineage>
        <taxon>Eukaryota</taxon>
        <taxon>Fungi</taxon>
        <taxon>Dikarya</taxon>
        <taxon>Basidiomycota</taxon>
        <taxon>Agaricomycotina</taxon>
        <taxon>Agaricomycetes</taxon>
        <taxon>Agaricomycetidae</taxon>
        <taxon>Agaricales</taxon>
        <taxon>Agaricineae</taxon>
        <taxon>Strophariaceae</taxon>
        <taxon>Psilocybe</taxon>
    </lineage>
</organism>
<gene>
    <name evidence="11" type="ORF">CVT25_005003</name>
</gene>
<feature type="domain" description="GOLD" evidence="10">
    <location>
        <begin position="41"/>
        <end position="136"/>
    </location>
</feature>
<proteinExistence type="inferred from homology"/>
<keyword evidence="3 7" id="KW-0812">Transmembrane</keyword>
<dbReference type="PROSITE" id="PS50866">
    <property type="entry name" value="GOLD"/>
    <property type="match status" value="1"/>
</dbReference>
<sequence>MASPLLPFSLSLLPLLVLFLSFCHSVSAIKFNLPAFRYPPQKCIWNPAHPNSLVIITANVGPGVNQHVDIEIIDSGPNRNIYLSKRGIKAESRLAITTHSKGEVGVCLRNYIDGNVKLLHEEQSKLSCIINLDIDIGADTVDYNAIANQESLSGLETKMQKLEGLVKEVVDKMNYLKKHEDFFNHSFYPVSTNKHAQNFAWFSIISLAGLGTWQIFHLHSFFKRKYLTSTNGYIIFINCCRSINYWERVE</sequence>
<dbReference type="SMART" id="SM01190">
    <property type="entry name" value="EMP24_GP25L"/>
    <property type="match status" value="1"/>
</dbReference>
<keyword evidence="12" id="KW-1185">Reference proteome</keyword>
<comment type="caution">
    <text evidence="11">The sequence shown here is derived from an EMBL/GenBank/DDBJ whole genome shotgun (WGS) entry which is preliminary data.</text>
</comment>
<evidence type="ECO:0000259" key="10">
    <source>
        <dbReference type="PROSITE" id="PS50866"/>
    </source>
</evidence>
<evidence type="ECO:0000256" key="4">
    <source>
        <dbReference type="ARBA" id="ARBA00022729"/>
    </source>
</evidence>
<accession>A0A409XMR8</accession>
<dbReference type="InterPro" id="IPR009038">
    <property type="entry name" value="GOLD_dom"/>
</dbReference>
<dbReference type="Proteomes" id="UP000283269">
    <property type="component" value="Unassembled WGS sequence"/>
</dbReference>
<evidence type="ECO:0000256" key="1">
    <source>
        <dbReference type="ARBA" id="ARBA00004479"/>
    </source>
</evidence>
<feature type="chain" id="PRO_5019013617" description="GOLD domain-containing protein" evidence="9">
    <location>
        <begin position="29"/>
        <end position="250"/>
    </location>
</feature>
<dbReference type="STRING" id="93625.A0A409XMR8"/>
<dbReference type="GO" id="GO:0016020">
    <property type="term" value="C:membrane"/>
    <property type="evidence" value="ECO:0007669"/>
    <property type="project" value="UniProtKB-SubCell"/>
</dbReference>
<evidence type="ECO:0000256" key="5">
    <source>
        <dbReference type="ARBA" id="ARBA00022989"/>
    </source>
</evidence>
<comment type="subcellular location">
    <subcellularLocation>
        <location evidence="1 7">Membrane</location>
        <topology evidence="1 7">Single-pass type I membrane protein</topology>
    </subcellularLocation>
</comment>
<dbReference type="InParanoid" id="A0A409XMR8"/>
<name>A0A409XMR8_PSICY</name>
<dbReference type="FunCoup" id="A0A409XMR8">
    <property type="interactions" value="669"/>
</dbReference>
<dbReference type="PANTHER" id="PTHR22811">
    <property type="entry name" value="TRANSMEMBRANE EMP24 DOMAIN-CONTAINING PROTEIN"/>
    <property type="match status" value="1"/>
</dbReference>
<keyword evidence="6 8" id="KW-0472">Membrane</keyword>
<evidence type="ECO:0000256" key="8">
    <source>
        <dbReference type="SAM" id="Phobius"/>
    </source>
</evidence>
<dbReference type="OrthoDB" id="759142at2759"/>
<dbReference type="InterPro" id="IPR015720">
    <property type="entry name" value="Emp24-like"/>
</dbReference>
<protein>
    <recommendedName>
        <fullName evidence="10">GOLD domain-containing protein</fullName>
    </recommendedName>
</protein>
<keyword evidence="4 9" id="KW-0732">Signal</keyword>
<evidence type="ECO:0000256" key="6">
    <source>
        <dbReference type="ARBA" id="ARBA00023136"/>
    </source>
</evidence>
<evidence type="ECO:0000313" key="11">
    <source>
        <dbReference type="EMBL" id="PPQ92031.1"/>
    </source>
</evidence>
<evidence type="ECO:0000256" key="2">
    <source>
        <dbReference type="ARBA" id="ARBA00007104"/>
    </source>
</evidence>
<keyword evidence="5 8" id="KW-1133">Transmembrane helix</keyword>
<dbReference type="EMBL" id="NHYD01001167">
    <property type="protein sequence ID" value="PPQ92031.1"/>
    <property type="molecule type" value="Genomic_DNA"/>
</dbReference>
<evidence type="ECO:0000256" key="3">
    <source>
        <dbReference type="ARBA" id="ARBA00022692"/>
    </source>
</evidence>
<evidence type="ECO:0000256" key="9">
    <source>
        <dbReference type="SAM" id="SignalP"/>
    </source>
</evidence>
<dbReference type="Pfam" id="PF01105">
    <property type="entry name" value="EMP24_GP25L"/>
    <property type="match status" value="1"/>
</dbReference>
<comment type="similarity">
    <text evidence="2 7">Belongs to the EMP24/GP25L family.</text>
</comment>
<reference evidence="11 12" key="1">
    <citation type="journal article" date="2018" name="Evol. Lett.">
        <title>Horizontal gene cluster transfer increased hallucinogenic mushroom diversity.</title>
        <authorList>
            <person name="Reynolds H.T."/>
            <person name="Vijayakumar V."/>
            <person name="Gluck-Thaler E."/>
            <person name="Korotkin H.B."/>
            <person name="Matheny P.B."/>
            <person name="Slot J.C."/>
        </authorList>
    </citation>
    <scope>NUCLEOTIDE SEQUENCE [LARGE SCALE GENOMIC DNA]</scope>
    <source>
        <strain evidence="11 12">2631</strain>
    </source>
</reference>
<feature type="transmembrane region" description="Helical" evidence="8">
    <location>
        <begin position="199"/>
        <end position="216"/>
    </location>
</feature>